<dbReference type="EMBL" id="BMIJ01000001">
    <property type="protein sequence ID" value="GGB84372.1"/>
    <property type="molecule type" value="Genomic_DNA"/>
</dbReference>
<accession>A0ABQ1K2A3</accession>
<dbReference type="PANTHER" id="PTHR46268:SF27">
    <property type="entry name" value="UNIVERSAL STRESS PROTEIN RV2623"/>
    <property type="match status" value="1"/>
</dbReference>
<protein>
    <submittedName>
        <fullName evidence="5">Universal stress protein UspA</fullName>
    </submittedName>
</protein>
<dbReference type="Pfam" id="PF00582">
    <property type="entry name" value="Usp"/>
    <property type="match status" value="1"/>
</dbReference>
<dbReference type="InterPro" id="IPR006015">
    <property type="entry name" value="Universal_stress_UspA"/>
</dbReference>
<feature type="domain" description="UspA" evidence="4">
    <location>
        <begin position="6"/>
        <end position="158"/>
    </location>
</feature>
<evidence type="ECO:0000256" key="1">
    <source>
        <dbReference type="ARBA" id="ARBA00008791"/>
    </source>
</evidence>
<keyword evidence="6" id="KW-1185">Reference proteome</keyword>
<evidence type="ECO:0000313" key="5">
    <source>
        <dbReference type="EMBL" id="GGB84372.1"/>
    </source>
</evidence>
<gene>
    <name evidence="5" type="ORF">GCM10011352_07790</name>
</gene>
<sequence>MLPTINTILYASDISPGSRPAFRMAVEQALKHDAQIIFIHALEPFNSAAAEMIDDYLPRKVNAAHTNAWLNTYKERITERIQSFLDEELPEGTQLPYPTLIKVLVGPPAKVIVRSADKLAADLIVMGERSASTASRIFLGSTAQKVLHHTQIPVLIVPLNSSKNSKKD</sequence>
<dbReference type="Gene3D" id="3.40.50.620">
    <property type="entry name" value="HUPs"/>
    <property type="match status" value="1"/>
</dbReference>
<dbReference type="PRINTS" id="PR01438">
    <property type="entry name" value="UNVRSLSTRESS"/>
</dbReference>
<dbReference type="RefSeq" id="WP_188745768.1">
    <property type="nucleotide sequence ID" value="NZ_BMIJ01000001.1"/>
</dbReference>
<comment type="caution">
    <text evidence="5">The sequence shown here is derived from an EMBL/GenBank/DDBJ whole genome shotgun (WGS) entry which is preliminary data.</text>
</comment>
<reference evidence="6" key="1">
    <citation type="journal article" date="2019" name="Int. J. Syst. Evol. Microbiol.">
        <title>The Global Catalogue of Microorganisms (GCM) 10K type strain sequencing project: providing services to taxonomists for standard genome sequencing and annotation.</title>
        <authorList>
            <consortium name="The Broad Institute Genomics Platform"/>
            <consortium name="The Broad Institute Genome Sequencing Center for Infectious Disease"/>
            <person name="Wu L."/>
            <person name="Ma J."/>
        </authorList>
    </citation>
    <scope>NUCLEOTIDE SEQUENCE [LARGE SCALE GENOMIC DNA]</scope>
    <source>
        <strain evidence="6">CGMCC 1.15341</strain>
    </source>
</reference>
<dbReference type="InterPro" id="IPR006016">
    <property type="entry name" value="UspA"/>
</dbReference>
<keyword evidence="3" id="KW-0067">ATP-binding</keyword>
<evidence type="ECO:0000313" key="6">
    <source>
        <dbReference type="Proteomes" id="UP000629025"/>
    </source>
</evidence>
<proteinExistence type="inferred from homology"/>
<evidence type="ECO:0000259" key="4">
    <source>
        <dbReference type="Pfam" id="PF00582"/>
    </source>
</evidence>
<dbReference type="SUPFAM" id="SSF52402">
    <property type="entry name" value="Adenine nucleotide alpha hydrolases-like"/>
    <property type="match status" value="1"/>
</dbReference>
<dbReference type="CDD" id="cd00293">
    <property type="entry name" value="USP-like"/>
    <property type="match status" value="1"/>
</dbReference>
<comment type="similarity">
    <text evidence="1">Belongs to the universal stress protein A family.</text>
</comment>
<keyword evidence="2" id="KW-0547">Nucleotide-binding</keyword>
<name>A0ABQ1K2A3_9GAMM</name>
<evidence type="ECO:0000256" key="3">
    <source>
        <dbReference type="ARBA" id="ARBA00022840"/>
    </source>
</evidence>
<evidence type="ECO:0000256" key="2">
    <source>
        <dbReference type="ARBA" id="ARBA00022741"/>
    </source>
</evidence>
<dbReference type="PANTHER" id="PTHR46268">
    <property type="entry name" value="STRESS RESPONSE PROTEIN NHAX"/>
    <property type="match status" value="1"/>
</dbReference>
<organism evidence="5 6">
    <name type="scientific">Marinobacterium zhoushanense</name>
    <dbReference type="NCBI Taxonomy" id="1679163"/>
    <lineage>
        <taxon>Bacteria</taxon>
        <taxon>Pseudomonadati</taxon>
        <taxon>Pseudomonadota</taxon>
        <taxon>Gammaproteobacteria</taxon>
        <taxon>Oceanospirillales</taxon>
        <taxon>Oceanospirillaceae</taxon>
        <taxon>Marinobacterium</taxon>
    </lineage>
</organism>
<dbReference type="InterPro" id="IPR014729">
    <property type="entry name" value="Rossmann-like_a/b/a_fold"/>
</dbReference>
<dbReference type="Proteomes" id="UP000629025">
    <property type="component" value="Unassembled WGS sequence"/>
</dbReference>